<reference evidence="1" key="1">
    <citation type="submission" date="2019-08" db="EMBL/GenBank/DDBJ databases">
        <authorList>
            <person name="Kucharzyk K."/>
            <person name="Murdoch R.W."/>
            <person name="Higgins S."/>
            <person name="Loffler F."/>
        </authorList>
    </citation>
    <scope>NUCLEOTIDE SEQUENCE</scope>
</reference>
<protein>
    <submittedName>
        <fullName evidence="1">Uncharacterized protein</fullName>
    </submittedName>
</protein>
<gene>
    <name evidence="1" type="ORF">SDC9_143887</name>
</gene>
<dbReference type="EMBL" id="VSSQ01043073">
    <property type="protein sequence ID" value="MPM96722.1"/>
    <property type="molecule type" value="Genomic_DNA"/>
</dbReference>
<organism evidence="1">
    <name type="scientific">bioreactor metagenome</name>
    <dbReference type="NCBI Taxonomy" id="1076179"/>
    <lineage>
        <taxon>unclassified sequences</taxon>
        <taxon>metagenomes</taxon>
        <taxon>ecological metagenomes</taxon>
    </lineage>
</organism>
<accession>A0A645E7X2</accession>
<name>A0A645E7X2_9ZZZZ</name>
<comment type="caution">
    <text evidence="1">The sequence shown here is derived from an EMBL/GenBank/DDBJ whole genome shotgun (WGS) entry which is preliminary data.</text>
</comment>
<proteinExistence type="predicted"/>
<dbReference type="AlphaFoldDB" id="A0A645E7X2"/>
<sequence>MGAVFNLALIKPLHNGIALGALDKGSAVRFIEAVGSLFLDVLQSVRLSGAADTACLAGHDLHQVEVCGAILNPLQQLLCVDKSVNNGNLQLPVAHGQRYGADRFRASQPGKRQRLLRVFGFILQAASRNRFGHAAGRSENSSCTCTDPEGQIRGLTFDFRKANAGFVDHIDELLSRQNQVHIRLSVVLEFFALSFHFFCRAGHDGNVVDLPAILCILAFVLILQHGCEHLHG</sequence>
<evidence type="ECO:0000313" key="1">
    <source>
        <dbReference type="EMBL" id="MPM96722.1"/>
    </source>
</evidence>